<organism evidence="2 3">
    <name type="scientific">Vibrio vulnificus (strain CMCP6)</name>
    <dbReference type="NCBI Taxonomy" id="216895"/>
    <lineage>
        <taxon>Bacteria</taxon>
        <taxon>Pseudomonadati</taxon>
        <taxon>Pseudomonadota</taxon>
        <taxon>Gammaproteobacteria</taxon>
        <taxon>Vibrionales</taxon>
        <taxon>Vibrionaceae</taxon>
        <taxon>Vibrio</taxon>
    </lineage>
</organism>
<dbReference type="KEGG" id="vvu:VV2_0149"/>
<reference evidence="2 3" key="2">
    <citation type="journal article" date="2003" name="Infect. Immun.">
        <title>Characterization and pathogenic significance of Vibrio vulnificus antigens preferentially expressed in septicemic patients.</title>
        <authorList>
            <person name="Kim Y.R."/>
            <person name="Lee S.E."/>
            <person name="Kim C.M."/>
            <person name="Kim S.Y."/>
            <person name="Shin E.K."/>
            <person name="Shin D.H."/>
            <person name="Chung S.S."/>
            <person name="Choy H.E."/>
            <person name="Progulske-Fox A."/>
            <person name="Hillman J.D."/>
            <person name="Handfield M."/>
            <person name="Rhee J.H."/>
        </authorList>
    </citation>
    <scope>NUCLEOTIDE SEQUENCE [LARGE SCALE GENOMIC DNA]</scope>
    <source>
        <strain evidence="2 3">CMCP6</strain>
    </source>
</reference>
<dbReference type="InterPro" id="IPR017850">
    <property type="entry name" value="Alkaline_phosphatase_core_sf"/>
</dbReference>
<dbReference type="EC" id="3.1.6.1" evidence="2"/>
<dbReference type="InterPro" id="IPR000917">
    <property type="entry name" value="Sulfatase_N"/>
</dbReference>
<dbReference type="PANTHER" id="PTHR43751:SF2">
    <property type="entry name" value="SULFATASE N-TERMINAL DOMAIN-CONTAINING PROTEIN"/>
    <property type="match status" value="1"/>
</dbReference>
<dbReference type="CDD" id="cd16142">
    <property type="entry name" value="ARS_like"/>
    <property type="match status" value="1"/>
</dbReference>
<dbReference type="Proteomes" id="UP000002275">
    <property type="component" value="Chromosome II"/>
</dbReference>
<sequence length="538" mass="60529">MQENLVFLLPLPLIGVSMANQISKLAIGIGVLATSGAAAAADKPNILAIFGDDVGYWNISAYNQGMMGYQTPNIDRIANEGALFTDHYGQQSCTAGRASFITGQEPFRTGLLTIGMPGSKHGIPDWAPTIADLLKEQGYMTAQFGKNHLGDQDQHLPTNHGFDEFFGNLYHLNAEEEPETYYYPKDPEFRKNYGPRGVIKSYADGKIEDTGPMTRKRMEHADEEFLESSLAFMEKAVKADKPFFIWHNTTRMHVWTRLQEKYQGKSGVSIYADGMLEHDDQVGILLDKLDELGVADNTIVIYSTDNGAETVTWPDGGATPFYGEKGTTWEGGMRVPQLVRWPGVIKPGTKINDMMAHQDWLPTLMAAAGVPNVKEKLAKGYKANGKEWRVHIDGYNFKPYFEGKEKKAPRESLLYFTANGELNAIRWNDWKLNFAVMEGDISNAIRFSPNWPQIIHLRADPFEKAPHESGMYLRWMADNMWLFVPVQDVIGDFFKTLPDYPMQQGETMNPASISYQSLGLQGKMKQLEQLQKEVQKIK</sequence>
<dbReference type="Gene3D" id="3.30.1120.10">
    <property type="match status" value="1"/>
</dbReference>
<keyword evidence="2" id="KW-0378">Hydrolase</keyword>
<dbReference type="PANTHER" id="PTHR43751">
    <property type="entry name" value="SULFATASE"/>
    <property type="match status" value="1"/>
</dbReference>
<reference evidence="2 3" key="3">
    <citation type="journal article" date="2011" name="Mol. Syst. Biol.">
        <title>Integrative genome-scale metabolic analysis of Vibrio vulnificus for drug targeting and discovery.</title>
        <authorList>
            <person name="Kim H.U."/>
            <person name="Kim S.Y."/>
            <person name="Jeong H."/>
            <person name="Kim T.Y."/>
            <person name="Kim J.J."/>
            <person name="Choy H.E."/>
            <person name="Yi K.Y."/>
            <person name="Rhee J.H."/>
            <person name="Lee S.Y."/>
        </authorList>
    </citation>
    <scope>NUCLEOTIDE SEQUENCE [LARGE SCALE GENOMIC DNA]</scope>
    <source>
        <strain evidence="2 3">CMCP6</strain>
    </source>
</reference>
<proteinExistence type="predicted"/>
<evidence type="ECO:0000313" key="2">
    <source>
        <dbReference type="EMBL" id="AAO07122.2"/>
    </source>
</evidence>
<protein>
    <submittedName>
        <fullName evidence="2">Arylsulfatase</fullName>
        <ecNumber evidence="2">3.1.6.1</ecNumber>
    </submittedName>
</protein>
<feature type="domain" description="Sulfatase N-terminal" evidence="1">
    <location>
        <begin position="44"/>
        <end position="370"/>
    </location>
</feature>
<dbReference type="EMBL" id="AE016796">
    <property type="protein sequence ID" value="AAO07122.2"/>
    <property type="molecule type" value="Genomic_DNA"/>
</dbReference>
<evidence type="ECO:0000313" key="3">
    <source>
        <dbReference type="Proteomes" id="UP000002275"/>
    </source>
</evidence>
<dbReference type="Gene3D" id="3.40.720.10">
    <property type="entry name" value="Alkaline Phosphatase, subunit A"/>
    <property type="match status" value="1"/>
</dbReference>
<reference evidence="3" key="1">
    <citation type="submission" date="2002-12" db="EMBL/GenBank/DDBJ databases">
        <title>Complete genome sequence of Vibrio vulnificus CMCP6.</title>
        <authorList>
            <person name="Rhee J.H."/>
            <person name="Kim S.Y."/>
            <person name="Chung S.S."/>
            <person name="Kim J.J."/>
            <person name="Moon Y.H."/>
            <person name="Jeong H."/>
            <person name="Choy H.E."/>
        </authorList>
    </citation>
    <scope>NUCLEOTIDE SEQUENCE [LARGE SCALE GENOMIC DNA]</scope>
    <source>
        <strain evidence="3">CMCP6</strain>
    </source>
</reference>
<dbReference type="AlphaFoldDB" id="A0A3Q0KXB4"/>
<name>A0A3Q0KXB4_VIBVU</name>
<dbReference type="Pfam" id="PF00884">
    <property type="entry name" value="Sulfatase"/>
    <property type="match status" value="1"/>
</dbReference>
<dbReference type="GO" id="GO:0004065">
    <property type="term" value="F:arylsulfatase activity"/>
    <property type="evidence" value="ECO:0007669"/>
    <property type="project" value="UniProtKB-EC"/>
</dbReference>
<dbReference type="SUPFAM" id="SSF53649">
    <property type="entry name" value="Alkaline phosphatase-like"/>
    <property type="match status" value="1"/>
</dbReference>
<evidence type="ECO:0000259" key="1">
    <source>
        <dbReference type="Pfam" id="PF00884"/>
    </source>
</evidence>
<dbReference type="InterPro" id="IPR052701">
    <property type="entry name" value="GAG_Ulvan_Degrading_Sulfatases"/>
</dbReference>
<gene>
    <name evidence="2" type="ordered locus">VV2_0149</name>
</gene>
<accession>A0A3Q0KXB4</accession>